<dbReference type="InterPro" id="IPR036388">
    <property type="entry name" value="WH-like_DNA-bd_sf"/>
</dbReference>
<dbReference type="EMBL" id="SNWR01000002">
    <property type="protein sequence ID" value="TDO33193.1"/>
    <property type="molecule type" value="Genomic_DNA"/>
</dbReference>
<feature type="domain" description="PAS" evidence="3">
    <location>
        <begin position="30"/>
        <end position="85"/>
    </location>
</feature>
<gene>
    <name evidence="4" type="ORF">C8E87_8680</name>
</gene>
<dbReference type="InterPro" id="IPR000792">
    <property type="entry name" value="Tscrpt_reg_LuxR_C"/>
</dbReference>
<evidence type="ECO:0000313" key="4">
    <source>
        <dbReference type="EMBL" id="TDO33193.1"/>
    </source>
</evidence>
<evidence type="ECO:0000313" key="5">
    <source>
        <dbReference type="Proteomes" id="UP000294901"/>
    </source>
</evidence>
<dbReference type="Gene3D" id="3.30.450.20">
    <property type="entry name" value="PAS domain"/>
    <property type="match status" value="1"/>
</dbReference>
<accession>A0A4R6JBP9</accession>
<comment type="caution">
    <text evidence="4">The sequence shown here is derived from an EMBL/GenBank/DDBJ whole genome shotgun (WGS) entry which is preliminary data.</text>
</comment>
<name>A0A4R6JBP9_9ACTN</name>
<dbReference type="GO" id="GO:0006355">
    <property type="term" value="P:regulation of DNA-templated transcription"/>
    <property type="evidence" value="ECO:0007669"/>
    <property type="project" value="InterPro"/>
</dbReference>
<keyword evidence="5" id="KW-1185">Reference proteome</keyword>
<dbReference type="GO" id="GO:0003677">
    <property type="term" value="F:DNA binding"/>
    <property type="evidence" value="ECO:0007669"/>
    <property type="project" value="UniProtKB-KW"/>
</dbReference>
<dbReference type="InterPro" id="IPR035965">
    <property type="entry name" value="PAS-like_dom_sf"/>
</dbReference>
<dbReference type="PANTHER" id="PTHR43214">
    <property type="entry name" value="TWO-COMPONENT RESPONSE REGULATOR"/>
    <property type="match status" value="1"/>
</dbReference>
<dbReference type="InterPro" id="IPR013656">
    <property type="entry name" value="PAS_4"/>
</dbReference>
<dbReference type="NCBIfam" id="TIGR00229">
    <property type="entry name" value="sensory_box"/>
    <property type="match status" value="1"/>
</dbReference>
<dbReference type="PROSITE" id="PS50112">
    <property type="entry name" value="PAS"/>
    <property type="match status" value="1"/>
</dbReference>
<organism evidence="4 5">
    <name type="scientific">Paractinoplanes brasiliensis</name>
    <dbReference type="NCBI Taxonomy" id="52695"/>
    <lineage>
        <taxon>Bacteria</taxon>
        <taxon>Bacillati</taxon>
        <taxon>Actinomycetota</taxon>
        <taxon>Actinomycetes</taxon>
        <taxon>Micromonosporales</taxon>
        <taxon>Micromonosporaceae</taxon>
        <taxon>Paractinoplanes</taxon>
    </lineage>
</organism>
<dbReference type="Pfam" id="PF00196">
    <property type="entry name" value="GerE"/>
    <property type="match status" value="1"/>
</dbReference>
<dbReference type="PANTHER" id="PTHR43214:SF43">
    <property type="entry name" value="TWO-COMPONENT RESPONSE REGULATOR"/>
    <property type="match status" value="1"/>
</dbReference>
<dbReference type="AlphaFoldDB" id="A0A4R6JBP9"/>
<evidence type="ECO:0000259" key="3">
    <source>
        <dbReference type="PROSITE" id="PS50112"/>
    </source>
</evidence>
<dbReference type="InterPro" id="IPR039420">
    <property type="entry name" value="WalR-like"/>
</dbReference>
<dbReference type="Gene3D" id="1.10.10.10">
    <property type="entry name" value="Winged helix-like DNA-binding domain superfamily/Winged helix DNA-binding domain"/>
    <property type="match status" value="1"/>
</dbReference>
<proteinExistence type="predicted"/>
<protein>
    <submittedName>
        <fullName evidence="4">PAS domain S-box-containing protein</fullName>
    </submittedName>
</protein>
<evidence type="ECO:0000259" key="2">
    <source>
        <dbReference type="PROSITE" id="PS50043"/>
    </source>
</evidence>
<dbReference type="InterPro" id="IPR016032">
    <property type="entry name" value="Sig_transdc_resp-reg_C-effctor"/>
</dbReference>
<dbReference type="SMART" id="SM00421">
    <property type="entry name" value="HTH_LUXR"/>
    <property type="match status" value="1"/>
</dbReference>
<feature type="domain" description="HTH luxR-type" evidence="2">
    <location>
        <begin position="141"/>
        <end position="206"/>
    </location>
</feature>
<keyword evidence="1" id="KW-0238">DNA-binding</keyword>
<evidence type="ECO:0000256" key="1">
    <source>
        <dbReference type="ARBA" id="ARBA00023125"/>
    </source>
</evidence>
<dbReference type="SUPFAM" id="SSF46894">
    <property type="entry name" value="C-terminal effector domain of the bipartite response regulators"/>
    <property type="match status" value="1"/>
</dbReference>
<dbReference type="InterPro" id="IPR000014">
    <property type="entry name" value="PAS"/>
</dbReference>
<dbReference type="PROSITE" id="PS50043">
    <property type="entry name" value="HTH_LUXR_2"/>
    <property type="match status" value="1"/>
</dbReference>
<dbReference type="SMART" id="SM00091">
    <property type="entry name" value="PAS"/>
    <property type="match status" value="1"/>
</dbReference>
<dbReference type="SUPFAM" id="SSF55785">
    <property type="entry name" value="PYP-like sensor domain (PAS domain)"/>
    <property type="match status" value="1"/>
</dbReference>
<dbReference type="CDD" id="cd00130">
    <property type="entry name" value="PAS"/>
    <property type="match status" value="1"/>
</dbReference>
<dbReference type="Proteomes" id="UP000294901">
    <property type="component" value="Unassembled WGS sequence"/>
</dbReference>
<reference evidence="4 5" key="1">
    <citation type="submission" date="2019-03" db="EMBL/GenBank/DDBJ databases">
        <title>Sequencing the genomes of 1000 actinobacteria strains.</title>
        <authorList>
            <person name="Klenk H.-P."/>
        </authorList>
    </citation>
    <scope>NUCLEOTIDE SEQUENCE [LARGE SCALE GENOMIC DNA]</scope>
    <source>
        <strain evidence="4 5">DSM 43805</strain>
    </source>
</reference>
<sequence length="224" mass="24318">MTVTATESETDVSTRAQVARTLFEWSNLCIASLDAKQHIVDTSAEFLRRFGGTQRSRAGQDFNELLHPGTRDKVRRKIQRVIAENRTTFDDSIVGLGPRDSVFSGGMNGFVARGAGSQVDGIVVMVTPDKLGDGGNPAPGVSARHQVLTEIDARILEGVAAGASTVQLASRLHLSRQGVEYRIGSMFRKLNVPNRAALVSRAYAIGALTVGTWPPRIKEDFVRR</sequence>
<dbReference type="Pfam" id="PF08448">
    <property type="entry name" value="PAS_4"/>
    <property type="match status" value="1"/>
</dbReference>